<evidence type="ECO:0000259" key="3">
    <source>
        <dbReference type="PROSITE" id="PS51352"/>
    </source>
</evidence>
<evidence type="ECO:0000256" key="2">
    <source>
        <dbReference type="SAM" id="SignalP"/>
    </source>
</evidence>
<dbReference type="NCBIfam" id="TIGR04183">
    <property type="entry name" value="Por_Secre_tail"/>
    <property type="match status" value="1"/>
</dbReference>
<comment type="caution">
    <text evidence="4">The sequence shown here is derived from an EMBL/GenBank/DDBJ whole genome shotgun (WGS) entry which is preliminary data.</text>
</comment>
<sequence>MKKITLFLLLCTFIGKAQVTTYNVGDVVDDFTVTDTDGNVYNLYTLTAQGKYVWLDFFFVDCVPCQGSAPIFNEFHDKYGCNAGDVFALSINNGNDNNARVRQYHIDHGGPFNHAPAISNEGGGPAVDANFGVNAYPTFCLIGPGNVLLNKDIWPLSGVETFENSFPQGFEPEVMECITVGIDEAHAFNFSIYPTVSKGNVSIKLPGILKSSVVIFNTLGQQVFTNNYSEENISLKLHLSPGIYMVKVVADNNSLTKRIIIE</sequence>
<keyword evidence="1 2" id="KW-0732">Signal</keyword>
<feature type="chain" id="PRO_5046665859" evidence="2">
    <location>
        <begin position="18"/>
        <end position="262"/>
    </location>
</feature>
<feature type="signal peptide" evidence="2">
    <location>
        <begin position="1"/>
        <end position="17"/>
    </location>
</feature>
<name>A0ABT8DL39_9FLAO</name>
<protein>
    <submittedName>
        <fullName evidence="4">T9SS type A sorting domain-containing protein</fullName>
    </submittedName>
</protein>
<proteinExistence type="predicted"/>
<evidence type="ECO:0000313" key="4">
    <source>
        <dbReference type="EMBL" id="MDN3723860.1"/>
    </source>
</evidence>
<accession>A0ABT8DL39</accession>
<evidence type="ECO:0000313" key="5">
    <source>
        <dbReference type="Proteomes" id="UP001244787"/>
    </source>
</evidence>
<evidence type="ECO:0000256" key="1">
    <source>
        <dbReference type="ARBA" id="ARBA00022729"/>
    </source>
</evidence>
<gene>
    <name evidence="4" type="ORF">QRD02_05665</name>
</gene>
<reference evidence="4 5" key="1">
    <citation type="submission" date="2023-06" db="EMBL/GenBank/DDBJ databases">
        <authorList>
            <person name="Ye Y.-Q."/>
            <person name="Du Z.-J."/>
        </authorList>
    </citation>
    <scope>NUCLEOTIDE SEQUENCE [LARGE SCALE GENOMIC DNA]</scope>
    <source>
        <strain evidence="4 5">SDUM287046</strain>
    </source>
</reference>
<dbReference type="InterPro" id="IPR036249">
    <property type="entry name" value="Thioredoxin-like_sf"/>
</dbReference>
<dbReference type="Proteomes" id="UP001244787">
    <property type="component" value="Unassembled WGS sequence"/>
</dbReference>
<dbReference type="Pfam" id="PF00578">
    <property type="entry name" value="AhpC-TSA"/>
    <property type="match status" value="1"/>
</dbReference>
<dbReference type="Pfam" id="PF18962">
    <property type="entry name" value="Por_Secre_tail"/>
    <property type="match status" value="1"/>
</dbReference>
<dbReference type="SUPFAM" id="SSF89260">
    <property type="entry name" value="Collagen-binding domain"/>
    <property type="match status" value="1"/>
</dbReference>
<dbReference type="Gene3D" id="3.40.30.10">
    <property type="entry name" value="Glutaredoxin"/>
    <property type="match status" value="1"/>
</dbReference>
<feature type="domain" description="Thioredoxin" evidence="3">
    <location>
        <begin position="22"/>
        <end position="187"/>
    </location>
</feature>
<dbReference type="InterPro" id="IPR013766">
    <property type="entry name" value="Thioredoxin_domain"/>
</dbReference>
<dbReference type="RefSeq" id="WP_290253947.1">
    <property type="nucleotide sequence ID" value="NZ_JAUGQQ010000002.1"/>
</dbReference>
<keyword evidence="5" id="KW-1185">Reference proteome</keyword>
<dbReference type="EMBL" id="JAUGQQ010000002">
    <property type="protein sequence ID" value="MDN3723860.1"/>
    <property type="molecule type" value="Genomic_DNA"/>
</dbReference>
<organism evidence="4 5">
    <name type="scientific">Aequorivita aurantiaca</name>
    <dbReference type="NCBI Taxonomy" id="3053356"/>
    <lineage>
        <taxon>Bacteria</taxon>
        <taxon>Pseudomonadati</taxon>
        <taxon>Bacteroidota</taxon>
        <taxon>Flavobacteriia</taxon>
        <taxon>Flavobacteriales</taxon>
        <taxon>Flavobacteriaceae</taxon>
        <taxon>Aequorivita</taxon>
    </lineage>
</organism>
<dbReference type="InterPro" id="IPR000866">
    <property type="entry name" value="AhpC/TSA"/>
</dbReference>
<dbReference type="InterPro" id="IPR026444">
    <property type="entry name" value="Secre_tail"/>
</dbReference>
<dbReference type="CDD" id="cd02966">
    <property type="entry name" value="TlpA_like_family"/>
    <property type="match status" value="1"/>
</dbReference>
<dbReference type="SUPFAM" id="SSF52833">
    <property type="entry name" value="Thioredoxin-like"/>
    <property type="match status" value="1"/>
</dbReference>
<dbReference type="PROSITE" id="PS51352">
    <property type="entry name" value="THIOREDOXIN_2"/>
    <property type="match status" value="1"/>
</dbReference>